<evidence type="ECO:0000256" key="2">
    <source>
        <dbReference type="ARBA" id="ARBA00022553"/>
    </source>
</evidence>
<dbReference type="AlphaFoldDB" id="Q0AVJ8"/>
<organism evidence="7 8">
    <name type="scientific">Syntrophomonas wolfei subsp. wolfei (strain DSM 2245B / Goettingen)</name>
    <dbReference type="NCBI Taxonomy" id="335541"/>
    <lineage>
        <taxon>Bacteria</taxon>
        <taxon>Bacillati</taxon>
        <taxon>Bacillota</taxon>
        <taxon>Clostridia</taxon>
        <taxon>Eubacteriales</taxon>
        <taxon>Syntrophomonadaceae</taxon>
        <taxon>Syntrophomonas</taxon>
    </lineage>
</organism>
<dbReference type="GO" id="GO:0022900">
    <property type="term" value="P:electron transport chain"/>
    <property type="evidence" value="ECO:0007669"/>
    <property type="project" value="InterPro"/>
</dbReference>
<dbReference type="SMART" id="SM00900">
    <property type="entry name" value="FMN_bind"/>
    <property type="match status" value="1"/>
</dbReference>
<keyword evidence="1" id="KW-0813">Transport</keyword>
<dbReference type="KEGG" id="swo:Swol_1959"/>
<keyword evidence="4" id="KW-0288">FMN</keyword>
<evidence type="ECO:0000313" key="7">
    <source>
        <dbReference type="EMBL" id="ABI69256.1"/>
    </source>
</evidence>
<protein>
    <recommendedName>
        <fullName evidence="6">FMN-binding domain-containing protein</fullName>
    </recommendedName>
</protein>
<dbReference type="EMBL" id="CP000448">
    <property type="protein sequence ID" value="ABI69256.1"/>
    <property type="molecule type" value="Genomic_DNA"/>
</dbReference>
<sequence>MLKRAIAYIVLVAIIIGCWGTTGCSREKTIPKQQLAILNQLLSTSVSDKQVEIIEIQDETAQKFPAIDKMFKVVADEEQENYVFLVSPVGYRAPINIMVAIDGEKDEIAGIKVLQQDETPGWGEWLAETWFTDRFKGKSVDIYLERAVLEAKAPNEIIQITSATVTTQAVLNGVNAAMGAYKELVLGSEAEAVPLNVEGFITESE</sequence>
<dbReference type="PROSITE" id="PS51257">
    <property type="entry name" value="PROKAR_LIPOPROTEIN"/>
    <property type="match status" value="1"/>
</dbReference>
<evidence type="ECO:0000256" key="1">
    <source>
        <dbReference type="ARBA" id="ARBA00022448"/>
    </source>
</evidence>
<gene>
    <name evidence="7" type="ordered locus">Swol_1959</name>
</gene>
<feature type="domain" description="FMN-binding" evidence="6">
    <location>
        <begin position="90"/>
        <end position="181"/>
    </location>
</feature>
<evidence type="ECO:0000259" key="6">
    <source>
        <dbReference type="SMART" id="SM00900"/>
    </source>
</evidence>
<evidence type="ECO:0000256" key="3">
    <source>
        <dbReference type="ARBA" id="ARBA00022630"/>
    </source>
</evidence>
<dbReference type="Proteomes" id="UP000001968">
    <property type="component" value="Chromosome"/>
</dbReference>
<dbReference type="eggNOG" id="COG4659">
    <property type="taxonomic scope" value="Bacteria"/>
</dbReference>
<dbReference type="PANTHER" id="PTHR36118">
    <property type="entry name" value="ION-TRANSLOCATING OXIDOREDUCTASE COMPLEX SUBUNIT G"/>
    <property type="match status" value="1"/>
</dbReference>
<dbReference type="InterPro" id="IPR010209">
    <property type="entry name" value="Ion_transpt_RnfG/RsxG"/>
</dbReference>
<evidence type="ECO:0000256" key="4">
    <source>
        <dbReference type="ARBA" id="ARBA00022643"/>
    </source>
</evidence>
<evidence type="ECO:0000313" key="8">
    <source>
        <dbReference type="Proteomes" id="UP000001968"/>
    </source>
</evidence>
<reference evidence="8" key="1">
    <citation type="journal article" date="2010" name="Environ. Microbiol.">
        <title>The genome of Syntrophomonas wolfei: new insights into syntrophic metabolism and biohydrogen production.</title>
        <authorList>
            <person name="Sieber J.R."/>
            <person name="Sims D.R."/>
            <person name="Han C."/>
            <person name="Kim E."/>
            <person name="Lykidis A."/>
            <person name="Lapidus A.L."/>
            <person name="McDonnald E."/>
            <person name="Rohlin L."/>
            <person name="Culley D.E."/>
            <person name="Gunsalus R."/>
            <person name="McInerney M.J."/>
        </authorList>
    </citation>
    <scope>NUCLEOTIDE SEQUENCE [LARGE SCALE GENOMIC DNA]</scope>
    <source>
        <strain evidence="8">DSM 2245B / Goettingen</strain>
    </source>
</reference>
<name>Q0AVJ8_SYNWW</name>
<dbReference type="Pfam" id="PF04205">
    <property type="entry name" value="FMN_bind"/>
    <property type="match status" value="1"/>
</dbReference>
<keyword evidence="3" id="KW-0285">Flavoprotein</keyword>
<dbReference type="PANTHER" id="PTHR36118:SF1">
    <property type="entry name" value="ION-TRANSLOCATING OXIDOREDUCTASE COMPLEX SUBUNIT G"/>
    <property type="match status" value="1"/>
</dbReference>
<accession>Q0AVJ8</accession>
<keyword evidence="5" id="KW-0249">Electron transport</keyword>
<dbReference type="GO" id="GO:0005886">
    <property type="term" value="C:plasma membrane"/>
    <property type="evidence" value="ECO:0007669"/>
    <property type="project" value="InterPro"/>
</dbReference>
<proteinExistence type="predicted"/>
<dbReference type="DNASU" id="4283351"/>
<evidence type="ECO:0000256" key="5">
    <source>
        <dbReference type="ARBA" id="ARBA00022982"/>
    </source>
</evidence>
<dbReference type="HOGENOM" id="CLU_077882_0_2_9"/>
<dbReference type="GO" id="GO:0010181">
    <property type="term" value="F:FMN binding"/>
    <property type="evidence" value="ECO:0007669"/>
    <property type="project" value="InterPro"/>
</dbReference>
<keyword evidence="8" id="KW-1185">Reference proteome</keyword>
<dbReference type="STRING" id="335541.Swol_1959"/>
<dbReference type="InterPro" id="IPR007329">
    <property type="entry name" value="FMN-bd"/>
</dbReference>
<dbReference type="GO" id="GO:0009055">
    <property type="term" value="F:electron transfer activity"/>
    <property type="evidence" value="ECO:0007669"/>
    <property type="project" value="InterPro"/>
</dbReference>
<keyword evidence="2" id="KW-0597">Phosphoprotein</keyword>